<evidence type="ECO:0000313" key="1">
    <source>
        <dbReference type="EMBL" id="CAG9165508.1"/>
    </source>
</evidence>
<evidence type="ECO:0000313" key="2">
    <source>
        <dbReference type="Proteomes" id="UP000701702"/>
    </source>
</evidence>
<protein>
    <submittedName>
        <fullName evidence="1">Uncharacterized protein</fullName>
    </submittedName>
</protein>
<name>A0ABM8WDY6_9BURK</name>
<keyword evidence="2" id="KW-1185">Reference proteome</keyword>
<dbReference type="EMBL" id="CAJZAF010000003">
    <property type="protein sequence ID" value="CAG9165508.1"/>
    <property type="molecule type" value="Genomic_DNA"/>
</dbReference>
<gene>
    <name evidence="1" type="ORF">LMG23994_00722</name>
</gene>
<comment type="caution">
    <text evidence="1">The sequence shown here is derived from an EMBL/GenBank/DDBJ whole genome shotgun (WGS) entry which is preliminary data.</text>
</comment>
<dbReference type="Proteomes" id="UP000701702">
    <property type="component" value="Unassembled WGS sequence"/>
</dbReference>
<accession>A0ABM8WDY6</accession>
<reference evidence="1 2" key="1">
    <citation type="submission" date="2021-08" db="EMBL/GenBank/DDBJ databases">
        <authorList>
            <person name="Peeters C."/>
        </authorList>
    </citation>
    <scope>NUCLEOTIDE SEQUENCE [LARGE SCALE GENOMIC DNA]</scope>
    <source>
        <strain evidence="1 2">LMG 23994</strain>
    </source>
</reference>
<organism evidence="1 2">
    <name type="scientific">Cupriavidus pinatubonensis</name>
    <dbReference type="NCBI Taxonomy" id="248026"/>
    <lineage>
        <taxon>Bacteria</taxon>
        <taxon>Pseudomonadati</taxon>
        <taxon>Pseudomonadota</taxon>
        <taxon>Betaproteobacteria</taxon>
        <taxon>Burkholderiales</taxon>
        <taxon>Burkholderiaceae</taxon>
        <taxon>Cupriavidus</taxon>
    </lineage>
</organism>
<proteinExistence type="predicted"/>
<sequence>MGPELSESEYVKQALAQSSLFSLIPGIAGPYVADALVWARIRYYYVHAFDYSGARRLVEVFVVNEQRLLEPVLAFQYPPPFRTLFPEDYALLHRDDLQEEATSD</sequence>